<dbReference type="EMBL" id="BK003938">
    <property type="protein sequence ID" value="DAA02636.1"/>
    <property type="molecule type" value="Genomic_DNA"/>
</dbReference>
<feature type="region of interest" description="Disordered" evidence="1">
    <location>
        <begin position="1"/>
        <end position="65"/>
    </location>
</feature>
<evidence type="ECO:0000313" key="2">
    <source>
        <dbReference type="EMBL" id="DAA02636.1"/>
    </source>
</evidence>
<feature type="compositionally biased region" description="Basic and acidic residues" evidence="1">
    <location>
        <begin position="1"/>
        <end position="17"/>
    </location>
</feature>
<accession>Q6IG28</accession>
<feature type="compositionally biased region" description="Basic and acidic residues" evidence="1">
    <location>
        <begin position="56"/>
        <end position="65"/>
    </location>
</feature>
<dbReference type="AlphaFoldDB" id="Q6IG28"/>
<organism evidence="2">
    <name type="scientific">Drosophila melanogaster</name>
    <name type="common">Fruit fly</name>
    <dbReference type="NCBI Taxonomy" id="7227"/>
    <lineage>
        <taxon>Eukaryota</taxon>
        <taxon>Metazoa</taxon>
        <taxon>Ecdysozoa</taxon>
        <taxon>Arthropoda</taxon>
        <taxon>Hexapoda</taxon>
        <taxon>Insecta</taxon>
        <taxon>Pterygota</taxon>
        <taxon>Neoptera</taxon>
        <taxon>Endopterygota</taxon>
        <taxon>Diptera</taxon>
        <taxon>Brachycera</taxon>
        <taxon>Muscomorpha</taxon>
        <taxon>Ephydroidea</taxon>
        <taxon>Drosophilidae</taxon>
        <taxon>Drosophila</taxon>
        <taxon>Sophophora</taxon>
    </lineage>
</organism>
<name>Q6IG28_DROME</name>
<sequence>MHPKRAAEKALNKRCESWSECESYGSSKENENGNGNGNDGSAQVPSDNKNQRHLQMARDEVDSHEAASLALLDSAQFLKMSVRPLGTD</sequence>
<protein>
    <submittedName>
        <fullName evidence="2">HDC07401</fullName>
    </submittedName>
</protein>
<reference evidence="2" key="1">
    <citation type="journal article" date="2003" name="Genome Biol.">
        <title>An integrated gene annotation and transcriptional profiling approach towards the full gene content of the Drosophila genome.</title>
        <authorList>
            <person name="Hild M."/>
            <person name="Beckmann B."/>
            <person name="Haas S.A."/>
            <person name="Koch B."/>
            <person name="Solovyev V."/>
            <person name="Busold C."/>
            <person name="Fellenberg K."/>
            <person name="Boutros M."/>
            <person name="Vingron M."/>
            <person name="Sauer F."/>
            <person name="Hoheisel J.D."/>
            <person name="Paro R."/>
        </authorList>
    </citation>
    <scope>NUCLEOTIDE SEQUENCE</scope>
</reference>
<gene>
    <name evidence="2" type="ORF">HDC07401</name>
</gene>
<evidence type="ECO:0000256" key="1">
    <source>
        <dbReference type="SAM" id="MobiDB-lite"/>
    </source>
</evidence>
<proteinExistence type="predicted"/>